<dbReference type="KEGG" id="lbc:LACBIDRAFT_303363"/>
<name>B0DJD9_LACBS</name>
<evidence type="ECO:0000313" key="1">
    <source>
        <dbReference type="EMBL" id="EDR05505.1"/>
    </source>
</evidence>
<dbReference type="InParanoid" id="B0DJD9"/>
<dbReference type="GeneID" id="6079618"/>
<accession>B0DJD9</accession>
<gene>
    <name evidence="1" type="ORF">LACBIDRAFT_303363</name>
</gene>
<dbReference type="RefSeq" id="XP_001884063.1">
    <property type="nucleotide sequence ID" value="XM_001884028.1"/>
</dbReference>
<protein>
    <submittedName>
        <fullName evidence="1">Predicted protein</fullName>
    </submittedName>
</protein>
<organism evidence="2">
    <name type="scientific">Laccaria bicolor (strain S238N-H82 / ATCC MYA-4686)</name>
    <name type="common">Bicoloured deceiver</name>
    <name type="synonym">Laccaria laccata var. bicolor</name>
    <dbReference type="NCBI Taxonomy" id="486041"/>
    <lineage>
        <taxon>Eukaryota</taxon>
        <taxon>Fungi</taxon>
        <taxon>Dikarya</taxon>
        <taxon>Basidiomycota</taxon>
        <taxon>Agaricomycotina</taxon>
        <taxon>Agaricomycetes</taxon>
        <taxon>Agaricomycetidae</taxon>
        <taxon>Agaricales</taxon>
        <taxon>Agaricineae</taxon>
        <taxon>Hydnangiaceae</taxon>
        <taxon>Laccaria</taxon>
    </lineage>
</organism>
<proteinExistence type="predicted"/>
<reference evidence="1 2" key="1">
    <citation type="journal article" date="2008" name="Nature">
        <title>The genome of Laccaria bicolor provides insights into mycorrhizal symbiosis.</title>
        <authorList>
            <person name="Martin F."/>
            <person name="Aerts A."/>
            <person name="Ahren D."/>
            <person name="Brun A."/>
            <person name="Danchin E.G.J."/>
            <person name="Duchaussoy F."/>
            <person name="Gibon J."/>
            <person name="Kohler A."/>
            <person name="Lindquist E."/>
            <person name="Pereda V."/>
            <person name="Salamov A."/>
            <person name="Shapiro H.J."/>
            <person name="Wuyts J."/>
            <person name="Blaudez D."/>
            <person name="Buee M."/>
            <person name="Brokstein P."/>
            <person name="Canbaeck B."/>
            <person name="Cohen D."/>
            <person name="Courty P.E."/>
            <person name="Coutinho P.M."/>
            <person name="Delaruelle C."/>
            <person name="Detter J.C."/>
            <person name="Deveau A."/>
            <person name="DiFazio S."/>
            <person name="Duplessis S."/>
            <person name="Fraissinet-Tachet L."/>
            <person name="Lucic E."/>
            <person name="Frey-Klett P."/>
            <person name="Fourrey C."/>
            <person name="Feussner I."/>
            <person name="Gay G."/>
            <person name="Grimwood J."/>
            <person name="Hoegger P.J."/>
            <person name="Jain P."/>
            <person name="Kilaru S."/>
            <person name="Labbe J."/>
            <person name="Lin Y.C."/>
            <person name="Legue V."/>
            <person name="Le Tacon F."/>
            <person name="Marmeisse R."/>
            <person name="Melayah D."/>
            <person name="Montanini B."/>
            <person name="Muratet M."/>
            <person name="Nehls U."/>
            <person name="Niculita-Hirzel H."/>
            <person name="Oudot-Le Secq M.P."/>
            <person name="Peter M."/>
            <person name="Quesneville H."/>
            <person name="Rajashekar B."/>
            <person name="Reich M."/>
            <person name="Rouhier N."/>
            <person name="Schmutz J."/>
            <person name="Yin T."/>
            <person name="Chalot M."/>
            <person name="Henrissat B."/>
            <person name="Kuees U."/>
            <person name="Lucas S."/>
            <person name="Van de Peer Y."/>
            <person name="Podila G.K."/>
            <person name="Polle A."/>
            <person name="Pukkila P.J."/>
            <person name="Richardson P.M."/>
            <person name="Rouze P."/>
            <person name="Sanders I.R."/>
            <person name="Stajich J.E."/>
            <person name="Tunlid A."/>
            <person name="Tuskan G."/>
            <person name="Grigoriev I.V."/>
        </authorList>
    </citation>
    <scope>NUCLEOTIDE SEQUENCE [LARGE SCALE GENOMIC DNA]</scope>
    <source>
        <strain evidence="2">S238N-H82 / ATCC MYA-4686</strain>
    </source>
</reference>
<dbReference type="EMBL" id="DS547113">
    <property type="protein sequence ID" value="EDR05505.1"/>
    <property type="molecule type" value="Genomic_DNA"/>
</dbReference>
<evidence type="ECO:0000313" key="2">
    <source>
        <dbReference type="Proteomes" id="UP000001194"/>
    </source>
</evidence>
<dbReference type="AlphaFoldDB" id="B0DJD9"/>
<keyword evidence="2" id="KW-1185">Reference proteome</keyword>
<sequence length="49" mass="5610">MLNYKLCVAGVFNQMAWIRGRRKQLGTCRKPLGVSGIGWLVLEAFWKGR</sequence>
<dbReference type="Proteomes" id="UP000001194">
    <property type="component" value="Unassembled WGS sequence"/>
</dbReference>
<dbReference type="HOGENOM" id="CLU_3143328_0_0_1"/>